<name>A0A0G1FLT4_9BACT</name>
<dbReference type="InterPro" id="IPR013735">
    <property type="entry name" value="TF_NusA_N"/>
</dbReference>
<comment type="caution">
    <text evidence="10">The sequence shown here is derived from an EMBL/GenBank/DDBJ whole genome shotgun (WGS) entry which is preliminary data.</text>
</comment>
<keyword evidence="2 7" id="KW-0963">Cytoplasm</keyword>
<keyword evidence="3 7" id="KW-0889">Transcription antitermination</keyword>
<dbReference type="Gene3D" id="3.30.300.20">
    <property type="match status" value="2"/>
</dbReference>
<feature type="domain" description="S1 motif" evidence="9">
    <location>
        <begin position="109"/>
        <end position="173"/>
    </location>
</feature>
<evidence type="ECO:0000259" key="9">
    <source>
        <dbReference type="PROSITE" id="PS50126"/>
    </source>
</evidence>
<dbReference type="SUPFAM" id="SSF69705">
    <property type="entry name" value="Transcription factor NusA, N-terminal domain"/>
    <property type="match status" value="1"/>
</dbReference>
<dbReference type="InterPro" id="IPR025249">
    <property type="entry name" value="TF_NusA_KH_1st"/>
</dbReference>
<dbReference type="PANTHER" id="PTHR22648:SF0">
    <property type="entry name" value="TRANSCRIPTION TERMINATION_ANTITERMINATION PROTEIN NUSA"/>
    <property type="match status" value="1"/>
</dbReference>
<keyword evidence="5 7" id="KW-0805">Transcription regulation</keyword>
<dbReference type="InterPro" id="IPR015946">
    <property type="entry name" value="KH_dom-like_a/b"/>
</dbReference>
<dbReference type="SMART" id="SM00316">
    <property type="entry name" value="S1"/>
    <property type="match status" value="1"/>
</dbReference>
<dbReference type="Pfam" id="PF13184">
    <property type="entry name" value="KH_NusA_1st"/>
    <property type="match status" value="1"/>
</dbReference>
<dbReference type="Proteomes" id="UP000034894">
    <property type="component" value="Unassembled WGS sequence"/>
</dbReference>
<keyword evidence="6 7" id="KW-0804">Transcription</keyword>
<dbReference type="InterPro" id="IPR009019">
    <property type="entry name" value="KH_sf_prok-type"/>
</dbReference>
<evidence type="ECO:0000256" key="4">
    <source>
        <dbReference type="ARBA" id="ARBA00022884"/>
    </source>
</evidence>
<comment type="subcellular location">
    <subcellularLocation>
        <location evidence="7">Cytoplasm</location>
    </subcellularLocation>
</comment>
<evidence type="ECO:0000313" key="10">
    <source>
        <dbReference type="EMBL" id="KKS96001.1"/>
    </source>
</evidence>
<evidence type="ECO:0000256" key="2">
    <source>
        <dbReference type="ARBA" id="ARBA00022490"/>
    </source>
</evidence>
<dbReference type="GO" id="GO:0031564">
    <property type="term" value="P:transcription antitermination"/>
    <property type="evidence" value="ECO:0007669"/>
    <property type="project" value="UniProtKB-UniRule"/>
</dbReference>
<dbReference type="Gene3D" id="3.30.1480.10">
    <property type="entry name" value="NusA, N-terminal domain"/>
    <property type="match status" value="1"/>
</dbReference>
<evidence type="ECO:0000256" key="6">
    <source>
        <dbReference type="ARBA" id="ARBA00023163"/>
    </source>
</evidence>
<dbReference type="InterPro" id="IPR012340">
    <property type="entry name" value="NA-bd_OB-fold"/>
</dbReference>
<dbReference type="InterPro" id="IPR010213">
    <property type="entry name" value="TF_NusA"/>
</dbReference>
<dbReference type="PROSITE" id="PS50084">
    <property type="entry name" value="KH_TYPE_1"/>
    <property type="match status" value="1"/>
</dbReference>
<organism evidence="10 11">
    <name type="scientific">Candidatus Gottesmanbacteria bacterium GW2011_GWA2_43_14</name>
    <dbReference type="NCBI Taxonomy" id="1618443"/>
    <lineage>
        <taxon>Bacteria</taxon>
        <taxon>Candidatus Gottesmaniibacteriota</taxon>
    </lineage>
</organism>
<dbReference type="STRING" id="1618443.UV73_C0012G0029"/>
<evidence type="ECO:0000256" key="7">
    <source>
        <dbReference type="HAMAP-Rule" id="MF_00945"/>
    </source>
</evidence>
<dbReference type="SUPFAM" id="SSF54814">
    <property type="entry name" value="Prokaryotic type KH domain (KH-domain type II)"/>
    <property type="match status" value="2"/>
</dbReference>
<dbReference type="PATRIC" id="fig|1618443.3.peg.1355"/>
<dbReference type="Pfam" id="PF26594">
    <property type="entry name" value="KH_NusA_2nd"/>
    <property type="match status" value="1"/>
</dbReference>
<dbReference type="NCBIfam" id="TIGR01953">
    <property type="entry name" value="NusA"/>
    <property type="match status" value="1"/>
</dbReference>
<dbReference type="GO" id="GO:0003723">
    <property type="term" value="F:RNA binding"/>
    <property type="evidence" value="ECO:0007669"/>
    <property type="project" value="UniProtKB-UniRule"/>
</dbReference>
<dbReference type="GO" id="GO:0006353">
    <property type="term" value="P:DNA-templated transcription termination"/>
    <property type="evidence" value="ECO:0007669"/>
    <property type="project" value="UniProtKB-UniRule"/>
</dbReference>
<dbReference type="SUPFAM" id="SSF50249">
    <property type="entry name" value="Nucleic acid-binding proteins"/>
    <property type="match status" value="1"/>
</dbReference>
<comment type="subunit">
    <text evidence="7">Monomer. Binds directly to the core enzyme of the DNA-dependent RNA polymerase and to nascent RNA.</text>
</comment>
<dbReference type="CDD" id="cd04455">
    <property type="entry name" value="S1_NusA"/>
    <property type="match status" value="1"/>
</dbReference>
<reference evidence="10 11" key="1">
    <citation type="journal article" date="2015" name="Nature">
        <title>rRNA introns, odd ribosomes, and small enigmatic genomes across a large radiation of phyla.</title>
        <authorList>
            <person name="Brown C.T."/>
            <person name="Hug L.A."/>
            <person name="Thomas B.C."/>
            <person name="Sharon I."/>
            <person name="Castelle C.J."/>
            <person name="Singh A."/>
            <person name="Wilkins M.J."/>
            <person name="Williams K.H."/>
            <person name="Banfield J.F."/>
        </authorList>
    </citation>
    <scope>NUCLEOTIDE SEQUENCE [LARGE SCALE GENOMIC DNA]</scope>
</reference>
<dbReference type="CDD" id="cd02134">
    <property type="entry name" value="KH-II_NusA_rpt1"/>
    <property type="match status" value="1"/>
</dbReference>
<dbReference type="InterPro" id="IPR058582">
    <property type="entry name" value="KH_NusA_2nd"/>
</dbReference>
<accession>A0A0G1FLT4</accession>
<dbReference type="InterPro" id="IPR036555">
    <property type="entry name" value="NusA_N_sf"/>
</dbReference>
<evidence type="ECO:0000256" key="3">
    <source>
        <dbReference type="ARBA" id="ARBA00022814"/>
    </source>
</evidence>
<dbReference type="InterPro" id="IPR030842">
    <property type="entry name" value="TF_NusA_bacterial"/>
</dbReference>
<sequence>MPATVRSEFALALNQVANERGIDPEIVLETIKAAILAAYRKDYGIEEIEELEITIDPQSGEAKVYKDKKDITPAGFGRIAAQTAKQVILQRIREAEKKAIIADYSTKVGTIVNGMILRFDGPNIIVDIGRAEGVMPPQEQIPNEKYRLNQRLSFYIESIRQTMRGNEIIVSRASKGLVSALFKREVPEVNNGAVVLRVIAREAGNRTKIAVASTQSGVDPVGSCVGQKGVRVQAVINELGGAEKVDIIQWSDDPKIFISQSLAPAKDIEIIVNEKNKLAEALVPDDQLSLAIGKDGQNVRLAAKLTDYKIDIKPKSGKAKTEPEETGTKEKVEKNSTREVKSSKRDDLSVSDDPKQAKAKESKAKKESEKPKEA</sequence>
<dbReference type="PROSITE" id="PS50126">
    <property type="entry name" value="S1"/>
    <property type="match status" value="1"/>
</dbReference>
<comment type="function">
    <text evidence="7">Participates in both transcription termination and antitermination.</text>
</comment>
<dbReference type="SMART" id="SM00322">
    <property type="entry name" value="KH"/>
    <property type="match status" value="2"/>
</dbReference>
<keyword evidence="1 7" id="KW-0806">Transcription termination</keyword>
<comment type="similarity">
    <text evidence="7">Belongs to the NusA family.</text>
</comment>
<evidence type="ECO:0000256" key="1">
    <source>
        <dbReference type="ARBA" id="ARBA00022472"/>
    </source>
</evidence>
<dbReference type="InterPro" id="IPR004087">
    <property type="entry name" value="KH_dom"/>
</dbReference>
<dbReference type="Gene3D" id="2.40.50.140">
    <property type="entry name" value="Nucleic acid-binding proteins"/>
    <property type="match status" value="1"/>
</dbReference>
<dbReference type="EMBL" id="LCFP01000012">
    <property type="protein sequence ID" value="KKS96001.1"/>
    <property type="molecule type" value="Genomic_DNA"/>
</dbReference>
<dbReference type="AlphaFoldDB" id="A0A0G1FLT4"/>
<dbReference type="Pfam" id="PF08529">
    <property type="entry name" value="NusA_N"/>
    <property type="match status" value="2"/>
</dbReference>
<protein>
    <recommendedName>
        <fullName evidence="7">Transcription termination/antitermination protein NusA</fullName>
    </recommendedName>
</protein>
<gene>
    <name evidence="7" type="primary">nusA</name>
    <name evidence="10" type="ORF">UV73_C0012G0029</name>
</gene>
<dbReference type="InterPro" id="IPR003029">
    <property type="entry name" value="S1_domain"/>
</dbReference>
<dbReference type="GO" id="GO:0003700">
    <property type="term" value="F:DNA-binding transcription factor activity"/>
    <property type="evidence" value="ECO:0007669"/>
    <property type="project" value="InterPro"/>
</dbReference>
<keyword evidence="4 7" id="KW-0694">RNA-binding</keyword>
<dbReference type="FunFam" id="3.30.300.20:FF:000005">
    <property type="entry name" value="Transcription termination/antitermination protein NusA"/>
    <property type="match status" value="1"/>
</dbReference>
<feature type="region of interest" description="Disordered" evidence="8">
    <location>
        <begin position="316"/>
        <end position="374"/>
    </location>
</feature>
<dbReference type="HAMAP" id="MF_00945_B">
    <property type="entry name" value="NusA_B"/>
    <property type="match status" value="1"/>
</dbReference>
<dbReference type="FunFam" id="3.30.300.20:FF:000002">
    <property type="entry name" value="Transcription termination/antitermination protein NusA"/>
    <property type="match status" value="1"/>
</dbReference>
<dbReference type="CDD" id="cd22529">
    <property type="entry name" value="KH-II_NusA_rpt2"/>
    <property type="match status" value="1"/>
</dbReference>
<dbReference type="GO" id="GO:0005829">
    <property type="term" value="C:cytosol"/>
    <property type="evidence" value="ECO:0007669"/>
    <property type="project" value="TreeGrafter"/>
</dbReference>
<evidence type="ECO:0000256" key="5">
    <source>
        <dbReference type="ARBA" id="ARBA00023015"/>
    </source>
</evidence>
<evidence type="ECO:0000256" key="8">
    <source>
        <dbReference type="SAM" id="MobiDB-lite"/>
    </source>
</evidence>
<evidence type="ECO:0000313" key="11">
    <source>
        <dbReference type="Proteomes" id="UP000034894"/>
    </source>
</evidence>
<dbReference type="PANTHER" id="PTHR22648">
    <property type="entry name" value="TRANSCRIPTION TERMINATION FACTOR NUSA"/>
    <property type="match status" value="1"/>
</dbReference>
<proteinExistence type="inferred from homology"/>